<name>A0A1I0FTD2_9GAMM</name>
<evidence type="ECO:0000313" key="1">
    <source>
        <dbReference type="EMBL" id="SET60815.1"/>
    </source>
</evidence>
<dbReference type="SUPFAM" id="SSF69255">
    <property type="entry name" value="gp5 N-terminal domain-like"/>
    <property type="match status" value="1"/>
</dbReference>
<dbReference type="Proteomes" id="UP000242642">
    <property type="component" value="Unassembled WGS sequence"/>
</dbReference>
<organism evidence="1 2">
    <name type="scientific">Thorsellia anophelis DSM 18579</name>
    <dbReference type="NCBI Taxonomy" id="1123402"/>
    <lineage>
        <taxon>Bacteria</taxon>
        <taxon>Pseudomonadati</taxon>
        <taxon>Pseudomonadota</taxon>
        <taxon>Gammaproteobacteria</taxon>
        <taxon>Enterobacterales</taxon>
        <taxon>Thorselliaceae</taxon>
        <taxon>Thorsellia</taxon>
    </lineage>
</organism>
<sequence length="95" mass="10949">MLSFEGIPYRERVGFCPNLLPKPVIAGTIPATVVHRNEDETYAWLDEHGRYHVKFNFDLNDSWKKGYSSLLVRLAKPYAGDTYGFHFPLHAHTEV</sequence>
<proteinExistence type="predicted"/>
<evidence type="ECO:0000313" key="2">
    <source>
        <dbReference type="Proteomes" id="UP000242642"/>
    </source>
</evidence>
<keyword evidence="2" id="KW-1185">Reference proteome</keyword>
<accession>A0A1I0FTD2</accession>
<dbReference type="InterPro" id="IPR037026">
    <property type="entry name" value="Vgr_OB-fold_dom_sf"/>
</dbReference>
<protein>
    <submittedName>
        <fullName evidence="1">Phage-related baseplate assembly protein</fullName>
    </submittedName>
</protein>
<gene>
    <name evidence="1" type="ORF">SAMN02583745_02868</name>
</gene>
<dbReference type="Gene3D" id="2.40.50.230">
    <property type="entry name" value="Gp5 N-terminal domain"/>
    <property type="match status" value="1"/>
</dbReference>
<dbReference type="STRING" id="1123402.SAMN02583745_02868"/>
<dbReference type="RefSeq" id="WP_093322572.1">
    <property type="nucleotide sequence ID" value="NZ_FOHV01000046.1"/>
</dbReference>
<reference evidence="2" key="1">
    <citation type="submission" date="2016-10" db="EMBL/GenBank/DDBJ databases">
        <authorList>
            <person name="Varghese N."/>
            <person name="Submissions S."/>
        </authorList>
    </citation>
    <scope>NUCLEOTIDE SEQUENCE [LARGE SCALE GENOMIC DNA]</scope>
    <source>
        <strain evidence="2">DSM 18579</strain>
    </source>
</reference>
<dbReference type="OrthoDB" id="6710627at2"/>
<dbReference type="AlphaFoldDB" id="A0A1I0FTD2"/>
<dbReference type="EMBL" id="FOHV01000046">
    <property type="protein sequence ID" value="SET60815.1"/>
    <property type="molecule type" value="Genomic_DNA"/>
</dbReference>